<keyword evidence="2" id="KW-1185">Reference proteome</keyword>
<evidence type="ECO:0000313" key="1">
    <source>
        <dbReference type="EMBL" id="EEF81648.1"/>
    </source>
</evidence>
<dbReference type="EMBL" id="ABCY02000001">
    <property type="protein sequence ID" value="EEF81648.1"/>
    <property type="molecule type" value="Genomic_DNA"/>
</dbReference>
<comment type="caution">
    <text evidence="1">The sequence shown here is derived from an EMBL/GenBank/DDBJ whole genome shotgun (WGS) entry which is preliminary data.</text>
</comment>
<accession>D6RWT0</accession>
<evidence type="ECO:0000313" key="2">
    <source>
        <dbReference type="Proteomes" id="UP000006163"/>
    </source>
</evidence>
<protein>
    <submittedName>
        <fullName evidence="1">Uncharacterized protein</fullName>
    </submittedName>
</protein>
<name>D6RWT0_BORVA</name>
<gene>
    <name evidence="1" type="ORF">BVAVS116_0082</name>
</gene>
<organism evidence="1 2">
    <name type="scientific">Borreliella valaisiana VS116</name>
    <dbReference type="NCBI Taxonomy" id="445987"/>
    <lineage>
        <taxon>Bacteria</taxon>
        <taxon>Pseudomonadati</taxon>
        <taxon>Spirochaetota</taxon>
        <taxon>Spirochaetia</taxon>
        <taxon>Spirochaetales</taxon>
        <taxon>Borreliaceae</taxon>
        <taxon>Borreliella</taxon>
    </lineage>
</organism>
<reference evidence="1 2" key="1">
    <citation type="submission" date="2009-01" db="EMBL/GenBank/DDBJ databases">
        <authorList>
            <person name="Fraser-Liggett C.M."/>
            <person name="Mongodin E.F."/>
            <person name="Casjens B."/>
            <person name="Dunn J."/>
            <person name="Luft B."/>
            <person name="Qiu W."/>
            <person name="Schutzer S."/>
            <person name="Sebastian Y."/>
        </authorList>
    </citation>
    <scope>NUCLEOTIDE SEQUENCE [LARGE SCALE GENOMIC DNA]</scope>
    <source>
        <strain evidence="1 2">VS116</strain>
    </source>
</reference>
<proteinExistence type="predicted"/>
<dbReference type="AlphaFoldDB" id="D6RWT0"/>
<sequence>MAMFFDYDILVYMKEVIYRFEKVEDYKLVPVNNIYGNVTSTGEIFCDLVFESTEISEEIAYTKTKEGVLEEASKELKRGEEGKIVLINSFIGISITKTTARNIAYWLLKKVDELEDNE</sequence>
<dbReference type="Proteomes" id="UP000006163">
    <property type="component" value="Unassembled WGS sequence"/>
</dbReference>
<dbReference type="HOGENOM" id="CLU_2217943_0_0_12"/>